<proteinExistence type="predicted"/>
<reference evidence="1" key="1">
    <citation type="submission" date="2018-02" db="EMBL/GenBank/DDBJ databases">
        <title>Rhizophora mucronata_Transcriptome.</title>
        <authorList>
            <person name="Meera S.P."/>
            <person name="Sreeshan A."/>
            <person name="Augustine A."/>
        </authorList>
    </citation>
    <scope>NUCLEOTIDE SEQUENCE</scope>
    <source>
        <tissue evidence="1">Leaf</tissue>
    </source>
</reference>
<dbReference type="AlphaFoldDB" id="A0A2P2NZ06"/>
<protein>
    <submittedName>
        <fullName evidence="1">Bromodomain and WD repeat-containing protein 1-like</fullName>
    </submittedName>
</protein>
<organism evidence="1">
    <name type="scientific">Rhizophora mucronata</name>
    <name type="common">Asiatic mangrove</name>
    <dbReference type="NCBI Taxonomy" id="61149"/>
    <lineage>
        <taxon>Eukaryota</taxon>
        <taxon>Viridiplantae</taxon>
        <taxon>Streptophyta</taxon>
        <taxon>Embryophyta</taxon>
        <taxon>Tracheophyta</taxon>
        <taxon>Spermatophyta</taxon>
        <taxon>Magnoliopsida</taxon>
        <taxon>eudicotyledons</taxon>
        <taxon>Gunneridae</taxon>
        <taxon>Pentapetalae</taxon>
        <taxon>rosids</taxon>
        <taxon>fabids</taxon>
        <taxon>Malpighiales</taxon>
        <taxon>Rhizophoraceae</taxon>
        <taxon>Rhizophora</taxon>
    </lineage>
</organism>
<accession>A0A2P2NZ06</accession>
<sequence length="54" mass="6553">MNPLLHFISTHAYIEVWLYHTFGHINYSLRFTSSNIFRIKLCIFTYLVSRLLNF</sequence>
<name>A0A2P2NZ06_RHIMU</name>
<dbReference type="EMBL" id="GGEC01067254">
    <property type="protein sequence ID" value="MBX47738.1"/>
    <property type="molecule type" value="Transcribed_RNA"/>
</dbReference>
<evidence type="ECO:0000313" key="1">
    <source>
        <dbReference type="EMBL" id="MBX47738.1"/>
    </source>
</evidence>